<keyword evidence="10 12" id="KW-0413">Isomerase</keyword>
<dbReference type="GO" id="GO:0006310">
    <property type="term" value="P:DNA recombination"/>
    <property type="evidence" value="ECO:0007669"/>
    <property type="project" value="InterPro"/>
</dbReference>
<dbReference type="SUPFAM" id="SSF52540">
    <property type="entry name" value="P-loop containing nucleoside triphosphate hydrolases"/>
    <property type="match status" value="1"/>
</dbReference>
<dbReference type="Pfam" id="PF17764">
    <property type="entry name" value="PriA_3primeBD"/>
    <property type="match status" value="1"/>
</dbReference>
<comment type="similarity">
    <text evidence="12">Belongs to the helicase family. PriA subfamily.</text>
</comment>
<dbReference type="FunFam" id="3.40.50.300:FF:000489">
    <property type="entry name" value="Primosome assembly protein PriA"/>
    <property type="match status" value="1"/>
</dbReference>
<evidence type="ECO:0000259" key="14">
    <source>
        <dbReference type="PROSITE" id="PS51194"/>
    </source>
</evidence>
<dbReference type="NCBIfam" id="TIGR00595">
    <property type="entry name" value="priA"/>
    <property type="match status" value="1"/>
</dbReference>
<feature type="binding site" evidence="12">
    <location>
        <position position="449"/>
    </location>
    <ligand>
        <name>Zn(2+)</name>
        <dbReference type="ChEBI" id="CHEBI:29105"/>
        <label>2</label>
    </ligand>
</feature>
<dbReference type="InterPro" id="IPR042115">
    <property type="entry name" value="PriA_3primeBD_sf"/>
</dbReference>
<keyword evidence="7 12" id="KW-0862">Zinc</keyword>
<comment type="subunit">
    <text evidence="12">Component of the replication restart primosome.</text>
</comment>
<dbReference type="CDD" id="cd17929">
    <property type="entry name" value="DEXHc_priA"/>
    <property type="match status" value="1"/>
</dbReference>
<evidence type="ECO:0000256" key="10">
    <source>
        <dbReference type="ARBA" id="ARBA00023235"/>
    </source>
</evidence>
<comment type="function">
    <text evidence="12">Initiates the restart of stalled replication forks, which reloads the replicative helicase on sites other than the origin of replication. Recognizes and binds to abandoned replication forks and remodels them to uncover a helicase loading site. Promotes assembly of the primosome at these replication forks.</text>
</comment>
<name>A0A1I0ZMN0_9CLOT</name>
<feature type="binding site" evidence="12">
    <location>
        <position position="483"/>
    </location>
    <ligand>
        <name>Zn(2+)</name>
        <dbReference type="ChEBI" id="CHEBI:29105"/>
        <label>1</label>
    </ligand>
</feature>
<dbReference type="Pfam" id="PF18074">
    <property type="entry name" value="PriA_C"/>
    <property type="match status" value="1"/>
</dbReference>
<dbReference type="PANTHER" id="PTHR30580:SF0">
    <property type="entry name" value="PRIMOSOMAL PROTEIN N"/>
    <property type="match status" value="1"/>
</dbReference>
<dbReference type="Gene3D" id="3.40.1440.60">
    <property type="entry name" value="PriA, 3(prime) DNA-binding domain"/>
    <property type="match status" value="1"/>
</dbReference>
<dbReference type="STRING" id="84698.SAMN04488528_10238"/>
<dbReference type="PANTHER" id="PTHR30580">
    <property type="entry name" value="PRIMOSOMAL PROTEIN N"/>
    <property type="match status" value="1"/>
</dbReference>
<dbReference type="InterPro" id="IPR027417">
    <property type="entry name" value="P-loop_NTPase"/>
</dbReference>
<dbReference type="EC" id="5.6.2.4" evidence="12"/>
<comment type="cofactor">
    <cofactor evidence="12">
        <name>Zn(2+)</name>
        <dbReference type="ChEBI" id="CHEBI:29105"/>
    </cofactor>
    <text evidence="12">Binds 2 zinc ions per subunit.</text>
</comment>
<dbReference type="SMART" id="SM00487">
    <property type="entry name" value="DEXDc"/>
    <property type="match status" value="1"/>
</dbReference>
<evidence type="ECO:0000313" key="16">
    <source>
        <dbReference type="Proteomes" id="UP000198619"/>
    </source>
</evidence>
<feature type="binding site" evidence="12">
    <location>
        <position position="480"/>
    </location>
    <ligand>
        <name>Zn(2+)</name>
        <dbReference type="ChEBI" id="CHEBI:29105"/>
        <label>1</label>
    </ligand>
</feature>
<dbReference type="GO" id="GO:0006302">
    <property type="term" value="P:double-strand break repair"/>
    <property type="evidence" value="ECO:0007669"/>
    <property type="project" value="InterPro"/>
</dbReference>
<dbReference type="InterPro" id="IPR041222">
    <property type="entry name" value="PriA_3primeBD"/>
</dbReference>
<evidence type="ECO:0000256" key="7">
    <source>
        <dbReference type="ARBA" id="ARBA00022833"/>
    </source>
</evidence>
<evidence type="ECO:0000256" key="9">
    <source>
        <dbReference type="ARBA" id="ARBA00023125"/>
    </source>
</evidence>
<dbReference type="CDD" id="cd18804">
    <property type="entry name" value="SF2_C_priA"/>
    <property type="match status" value="1"/>
</dbReference>
<dbReference type="HAMAP" id="MF_00983">
    <property type="entry name" value="PriA"/>
    <property type="match status" value="1"/>
</dbReference>
<dbReference type="Pfam" id="PF00270">
    <property type="entry name" value="DEAD"/>
    <property type="match status" value="1"/>
</dbReference>
<dbReference type="InterPro" id="IPR005259">
    <property type="entry name" value="PriA"/>
</dbReference>
<accession>A0A1I0ZMN0</accession>
<dbReference type="InterPro" id="IPR001650">
    <property type="entry name" value="Helicase_C-like"/>
</dbReference>
<feature type="binding site" evidence="12">
    <location>
        <position position="440"/>
    </location>
    <ligand>
        <name>Zn(2+)</name>
        <dbReference type="ChEBI" id="CHEBI:29105"/>
        <label>1</label>
    </ligand>
</feature>
<feature type="binding site" evidence="12">
    <location>
        <position position="470"/>
    </location>
    <ligand>
        <name>Zn(2+)</name>
        <dbReference type="ChEBI" id="CHEBI:29105"/>
        <label>2</label>
    </ligand>
</feature>
<evidence type="ECO:0000256" key="2">
    <source>
        <dbReference type="ARBA" id="ARBA00022705"/>
    </source>
</evidence>
<dbReference type="Pfam" id="PF18319">
    <property type="entry name" value="Zn_ribbon_PriA"/>
    <property type="match status" value="1"/>
</dbReference>
<gene>
    <name evidence="12" type="primary">priA</name>
    <name evidence="15" type="ORF">SAMN04488528_10238</name>
</gene>
<keyword evidence="2 12" id="KW-0235">DNA replication</keyword>
<sequence length="735" mass="84526">MSKFAGIIVNNDSIQVDRKFTYKIPQELEDKIQIGHRVKVSFGMGKNLTDGFVVELYDDIREEGIRIKRINSLCDEEPLFNYKDFIVMEYMKEKYLCTYIEIIRLFIPKGVIKGAKHKEKQVVYALRRDIEGTKYDKEPYKKIISIIEENQGAYSKSELNKQYNISLSSINTLIKNGYLTTEDTIINRYNSKEYDEYKERNLTIEQKSVVRDLLNGINPLYLLKGVTGSGKTEVYMHIVKKMLERGKSAILLVPEISLTPQMVERFKGRFGKEVAVFHSRLSDGERFDEWFRVKNGEVKLAVGARSALFLPFDNLGIIIIDEEHENSYKSESNPKYNAKEVAEFMAKLKGFKVLMGTATPSIETYYRVKNREIKLLTLNTRADGAKMPTIEVIDMREELRKNNRSMFSDALKVKLKDVLESGEQAILFLNRRGFSTFVSCRKCGYVFKCNNCDITLTYHANGNFLSCHYCGHKERLSHICPNCKSNYVKYFGVGTEQVELSLKKEFGDVKTLRMDLDTTREKNSFERIYRSFRDGEAQVLIGTQMIAKGLDFPNVTLVGVLAADLSLNLPDYRSPERTYQLLTQVSGRAGRGNKEGTVIIQTYSPDNYSLNYSIKNDYDGFFNKELEVRKAMEYPPFTKIMVINMSSKNEKILIGNIGKVSINLKKMLENTNIDILGPSPCIISKIKEMYRWQILIKGDFSLELANKVRVLVYNITKELAKHIRISIDINPNSLI</sequence>
<comment type="catalytic activity">
    <reaction evidence="11 12">
        <text>ATP + H2O = ADP + phosphate + H(+)</text>
        <dbReference type="Rhea" id="RHEA:13065"/>
        <dbReference type="ChEBI" id="CHEBI:15377"/>
        <dbReference type="ChEBI" id="CHEBI:15378"/>
        <dbReference type="ChEBI" id="CHEBI:30616"/>
        <dbReference type="ChEBI" id="CHEBI:43474"/>
        <dbReference type="ChEBI" id="CHEBI:456216"/>
        <dbReference type="EC" id="5.6.2.4"/>
    </reaction>
</comment>
<proteinExistence type="inferred from homology"/>
<keyword evidence="3 12" id="KW-0479">Metal-binding</keyword>
<evidence type="ECO:0000259" key="13">
    <source>
        <dbReference type="PROSITE" id="PS51192"/>
    </source>
</evidence>
<keyword evidence="16" id="KW-1185">Reference proteome</keyword>
<dbReference type="Proteomes" id="UP000198619">
    <property type="component" value="Unassembled WGS sequence"/>
</dbReference>
<dbReference type="OrthoDB" id="9759544at2"/>
<keyword evidence="6 12" id="KW-0347">Helicase</keyword>
<dbReference type="GO" id="GO:1990077">
    <property type="term" value="C:primosome complex"/>
    <property type="evidence" value="ECO:0007669"/>
    <property type="project" value="UniProtKB-UniRule"/>
</dbReference>
<evidence type="ECO:0000256" key="4">
    <source>
        <dbReference type="ARBA" id="ARBA00022741"/>
    </source>
</evidence>
<feature type="binding site" evidence="12">
    <location>
        <position position="467"/>
    </location>
    <ligand>
        <name>Zn(2+)</name>
        <dbReference type="ChEBI" id="CHEBI:29105"/>
        <label>2</label>
    </ligand>
</feature>
<dbReference type="GO" id="GO:0006270">
    <property type="term" value="P:DNA replication initiation"/>
    <property type="evidence" value="ECO:0007669"/>
    <property type="project" value="TreeGrafter"/>
</dbReference>
<dbReference type="InterPro" id="IPR040498">
    <property type="entry name" value="PriA_CRR"/>
</dbReference>
<dbReference type="SMART" id="SM00490">
    <property type="entry name" value="HELICc"/>
    <property type="match status" value="1"/>
</dbReference>
<evidence type="ECO:0000256" key="3">
    <source>
        <dbReference type="ARBA" id="ARBA00022723"/>
    </source>
</evidence>
<dbReference type="GO" id="GO:0016887">
    <property type="term" value="F:ATP hydrolysis activity"/>
    <property type="evidence" value="ECO:0007669"/>
    <property type="project" value="RHEA"/>
</dbReference>
<dbReference type="InterPro" id="IPR014001">
    <property type="entry name" value="Helicase_ATP-bd"/>
</dbReference>
<dbReference type="InterPro" id="IPR011545">
    <property type="entry name" value="DEAD/DEAH_box_helicase_dom"/>
</dbReference>
<keyword evidence="1 12" id="KW-0639">Primosome</keyword>
<feature type="domain" description="Helicase ATP-binding" evidence="13">
    <location>
        <begin position="212"/>
        <end position="378"/>
    </location>
</feature>
<dbReference type="GO" id="GO:0006269">
    <property type="term" value="P:DNA replication, synthesis of primer"/>
    <property type="evidence" value="ECO:0007669"/>
    <property type="project" value="UniProtKB-KW"/>
</dbReference>
<evidence type="ECO:0000256" key="8">
    <source>
        <dbReference type="ARBA" id="ARBA00022840"/>
    </source>
</evidence>
<dbReference type="GO" id="GO:0043138">
    <property type="term" value="F:3'-5' DNA helicase activity"/>
    <property type="evidence" value="ECO:0007669"/>
    <property type="project" value="UniProtKB-EC"/>
</dbReference>
<dbReference type="NCBIfam" id="NF004066">
    <property type="entry name" value="PRK05580.1-3"/>
    <property type="match status" value="1"/>
</dbReference>
<evidence type="ECO:0000313" key="15">
    <source>
        <dbReference type="EMBL" id="SFB26751.1"/>
    </source>
</evidence>
<dbReference type="RefSeq" id="WP_090042102.1">
    <property type="nucleotide sequence ID" value="NZ_FOKI01000023.1"/>
</dbReference>
<evidence type="ECO:0000256" key="6">
    <source>
        <dbReference type="ARBA" id="ARBA00022806"/>
    </source>
</evidence>
<feature type="domain" description="Helicase C-terminal" evidence="14">
    <location>
        <begin position="475"/>
        <end position="634"/>
    </location>
</feature>
<organism evidence="15 16">
    <name type="scientific">Clostridium frigidicarnis</name>
    <dbReference type="NCBI Taxonomy" id="84698"/>
    <lineage>
        <taxon>Bacteria</taxon>
        <taxon>Bacillati</taxon>
        <taxon>Bacillota</taxon>
        <taxon>Clostridia</taxon>
        <taxon>Eubacteriales</taxon>
        <taxon>Clostridiaceae</taxon>
        <taxon>Clostridium</taxon>
    </lineage>
</organism>
<dbReference type="Pfam" id="PF00271">
    <property type="entry name" value="Helicase_C"/>
    <property type="match status" value="1"/>
</dbReference>
<evidence type="ECO:0000256" key="1">
    <source>
        <dbReference type="ARBA" id="ARBA00022515"/>
    </source>
</evidence>
<keyword evidence="4 12" id="KW-0547">Nucleotide-binding</keyword>
<dbReference type="PROSITE" id="PS51192">
    <property type="entry name" value="HELICASE_ATP_BIND_1"/>
    <property type="match status" value="1"/>
</dbReference>
<dbReference type="AlphaFoldDB" id="A0A1I0ZMN0"/>
<dbReference type="GO" id="GO:0003677">
    <property type="term" value="F:DNA binding"/>
    <property type="evidence" value="ECO:0007669"/>
    <property type="project" value="UniProtKB-UniRule"/>
</dbReference>
<dbReference type="InterPro" id="IPR041236">
    <property type="entry name" value="PriA_C"/>
</dbReference>
<dbReference type="GO" id="GO:0008270">
    <property type="term" value="F:zinc ion binding"/>
    <property type="evidence" value="ECO:0007669"/>
    <property type="project" value="UniProtKB-UniRule"/>
</dbReference>
<keyword evidence="9 12" id="KW-0238">DNA-binding</keyword>
<evidence type="ECO:0000256" key="5">
    <source>
        <dbReference type="ARBA" id="ARBA00022801"/>
    </source>
</evidence>
<feature type="binding site" evidence="12">
    <location>
        <position position="452"/>
    </location>
    <ligand>
        <name>Zn(2+)</name>
        <dbReference type="ChEBI" id="CHEBI:29105"/>
        <label>2</label>
    </ligand>
</feature>
<reference evidence="15 16" key="1">
    <citation type="submission" date="2016-10" db="EMBL/GenBank/DDBJ databases">
        <authorList>
            <person name="de Groot N.N."/>
        </authorList>
    </citation>
    <scope>NUCLEOTIDE SEQUENCE [LARGE SCALE GENOMIC DNA]</scope>
    <source>
        <strain evidence="15 16">DSM 12271</strain>
    </source>
</reference>
<evidence type="ECO:0000256" key="11">
    <source>
        <dbReference type="ARBA" id="ARBA00048988"/>
    </source>
</evidence>
<comment type="catalytic activity">
    <reaction evidence="12">
        <text>Couples ATP hydrolysis with the unwinding of duplex DNA by translocating in the 3'-5' direction.</text>
        <dbReference type="EC" id="5.6.2.4"/>
    </reaction>
</comment>
<dbReference type="EMBL" id="FOKI01000023">
    <property type="protein sequence ID" value="SFB26751.1"/>
    <property type="molecule type" value="Genomic_DNA"/>
</dbReference>
<protein>
    <recommendedName>
        <fullName evidence="12">Replication restart protein PriA</fullName>
    </recommendedName>
    <alternativeName>
        <fullName evidence="12">ATP-dependent DNA helicase PriA</fullName>
        <ecNumber evidence="12">5.6.2.4</ecNumber>
    </alternativeName>
    <alternativeName>
        <fullName evidence="12">DNA 3'-5' helicase PriA</fullName>
    </alternativeName>
</protein>
<keyword evidence="5 12" id="KW-0378">Hydrolase</keyword>
<feature type="binding site" evidence="12">
    <location>
        <position position="443"/>
    </location>
    <ligand>
        <name>Zn(2+)</name>
        <dbReference type="ChEBI" id="CHEBI:29105"/>
        <label>1</label>
    </ligand>
</feature>
<dbReference type="Gene3D" id="3.40.50.300">
    <property type="entry name" value="P-loop containing nucleotide triphosphate hydrolases"/>
    <property type="match status" value="2"/>
</dbReference>
<dbReference type="GO" id="GO:0005524">
    <property type="term" value="F:ATP binding"/>
    <property type="evidence" value="ECO:0007669"/>
    <property type="project" value="UniProtKB-UniRule"/>
</dbReference>
<evidence type="ECO:0000256" key="12">
    <source>
        <dbReference type="HAMAP-Rule" id="MF_00983"/>
    </source>
</evidence>
<dbReference type="PROSITE" id="PS51194">
    <property type="entry name" value="HELICASE_CTER"/>
    <property type="match status" value="1"/>
</dbReference>
<keyword evidence="8 12" id="KW-0067">ATP-binding</keyword>